<proteinExistence type="predicted"/>
<dbReference type="RefSeq" id="YP_010059465.1">
    <property type="nucleotide sequence ID" value="NC_054725.1"/>
</dbReference>
<protein>
    <submittedName>
        <fullName evidence="1">Holliday junction resolvase</fullName>
    </submittedName>
</protein>
<sequence length="121" mass="13682">MSPTDEWQKFEDHVNETLGLERTAASGSQWHSPGDGVDNTHYDDSDFLVMADAKYTENRTFTLSSKFLGDYEMRAAEAGKRFVLPIRFANRRERVKKDFVVLSLDDFAELLTKARGGSDGV</sequence>
<organism evidence="1 2">
    <name type="scientific">Gordonia phage Skog</name>
    <dbReference type="NCBI Taxonomy" id="2704033"/>
    <lineage>
        <taxon>Viruses</taxon>
        <taxon>Duplodnaviria</taxon>
        <taxon>Heunggongvirae</taxon>
        <taxon>Uroviricota</taxon>
        <taxon>Caudoviricetes</taxon>
        <taxon>Skogvirus</taxon>
        <taxon>Skogvirus Skog</taxon>
    </lineage>
</organism>
<name>A0A6G6XJX7_9CAUD</name>
<keyword evidence="2" id="KW-1185">Reference proteome</keyword>
<accession>A0A6G6XJX7</accession>
<dbReference type="Proteomes" id="UP000503093">
    <property type="component" value="Segment"/>
</dbReference>
<evidence type="ECO:0000313" key="1">
    <source>
        <dbReference type="EMBL" id="QIG58367.1"/>
    </source>
</evidence>
<evidence type="ECO:0000313" key="2">
    <source>
        <dbReference type="Proteomes" id="UP000503093"/>
    </source>
</evidence>
<dbReference type="EMBL" id="MN908687">
    <property type="protein sequence ID" value="QIG58367.1"/>
    <property type="molecule type" value="Genomic_DNA"/>
</dbReference>
<gene>
    <name evidence="1" type="primary">216</name>
    <name evidence="1" type="ORF">SEA_SKOG_215</name>
</gene>
<dbReference type="KEGG" id="vg:64766697"/>
<dbReference type="GeneID" id="64766697"/>
<reference evidence="1 2" key="1">
    <citation type="submission" date="2020-01" db="EMBL/GenBank/DDBJ databases">
        <authorList>
            <person name="Alvaro L.E."/>
            <person name="Baker K.N."/>
            <person name="Baxter I.S."/>
            <person name="Brown M.R."/>
            <person name="Driscoll K.D."/>
            <person name="Elrubaie J.M."/>
            <person name="Feith S.L."/>
            <person name="Indihar D.F."/>
            <person name="Knoch V.T."/>
            <person name="Koirtyohann K.M."/>
            <person name="Kratz M.A."/>
            <person name="Lear A.H."/>
            <person name="Lindblom K.E."/>
            <person name="Marcus E.R."/>
            <person name="Murphy M.E."/>
            <person name="Sensor R."/>
            <person name="Sherman S.J."/>
            <person name="Swift V.R."/>
            <person name="White K.E."/>
            <person name="Wills S.J."/>
            <person name="Gatt S.M."/>
            <person name="Lohbauer S.A."/>
            <person name="Power T.R."/>
            <person name="Rosales K.A."/>
            <person name="Sisson B.M."/>
            <person name="Isern S."/>
            <person name="Michael S.F."/>
            <person name="Sunnen C.N."/>
            <person name="Garlena R.A."/>
            <person name="Russell D.A."/>
            <person name="Pope W.H."/>
            <person name="Jacobs-Sera D."/>
            <person name="Hatfull G.F."/>
        </authorList>
    </citation>
    <scope>NUCLEOTIDE SEQUENCE [LARGE SCALE GENOMIC DNA]</scope>
</reference>